<gene>
    <name evidence="1" type="ORF">GCM10010844_27590</name>
</gene>
<comment type="caution">
    <text evidence="1">The sequence shown here is derived from an EMBL/GenBank/DDBJ whole genome shotgun (WGS) entry which is preliminary data.</text>
</comment>
<keyword evidence="2" id="KW-1185">Reference proteome</keyword>
<evidence type="ECO:0000313" key="2">
    <source>
        <dbReference type="Proteomes" id="UP000604341"/>
    </source>
</evidence>
<dbReference type="RefSeq" id="WP_189069582.1">
    <property type="nucleotide sequence ID" value="NZ_BMPE01000008.1"/>
</dbReference>
<organism evidence="1 2">
    <name type="scientific">Deinococcus radiotolerans</name>
    <dbReference type="NCBI Taxonomy" id="1309407"/>
    <lineage>
        <taxon>Bacteria</taxon>
        <taxon>Thermotogati</taxon>
        <taxon>Deinococcota</taxon>
        <taxon>Deinococci</taxon>
        <taxon>Deinococcales</taxon>
        <taxon>Deinococcaceae</taxon>
        <taxon>Deinococcus</taxon>
    </lineage>
</organism>
<accession>A0ABQ2FMB0</accession>
<protein>
    <submittedName>
        <fullName evidence="1">Uncharacterized protein</fullName>
    </submittedName>
</protein>
<proteinExistence type="predicted"/>
<reference evidence="2" key="1">
    <citation type="journal article" date="2019" name="Int. J. Syst. Evol. Microbiol.">
        <title>The Global Catalogue of Microorganisms (GCM) 10K type strain sequencing project: providing services to taxonomists for standard genome sequencing and annotation.</title>
        <authorList>
            <consortium name="The Broad Institute Genomics Platform"/>
            <consortium name="The Broad Institute Genome Sequencing Center for Infectious Disease"/>
            <person name="Wu L."/>
            <person name="Ma J."/>
        </authorList>
    </citation>
    <scope>NUCLEOTIDE SEQUENCE [LARGE SCALE GENOMIC DNA]</scope>
    <source>
        <strain evidence="2">JCM 19173</strain>
    </source>
</reference>
<dbReference type="EMBL" id="BMPE01000008">
    <property type="protein sequence ID" value="GGL07266.1"/>
    <property type="molecule type" value="Genomic_DNA"/>
</dbReference>
<name>A0ABQ2FMB0_9DEIO</name>
<sequence>MTPFKRALTQATARYGRFSHAAHLHVAWHLLREQPALAALAEFRAGLLDLARRMGLQDKYSETQTTAWFFAVLDHLDRTPREPTETWDAFEARCPHLFNPAYLHAFYPPDMLNSPAARTHFLPPDRPGT</sequence>
<evidence type="ECO:0000313" key="1">
    <source>
        <dbReference type="EMBL" id="GGL07266.1"/>
    </source>
</evidence>
<dbReference type="Proteomes" id="UP000604341">
    <property type="component" value="Unassembled WGS sequence"/>
</dbReference>